<feature type="domain" description="C-type lectin" evidence="7">
    <location>
        <begin position="609"/>
        <end position="712"/>
    </location>
</feature>
<dbReference type="PROSITE" id="PS50041">
    <property type="entry name" value="C_TYPE_LECTIN_2"/>
    <property type="match status" value="14"/>
</dbReference>
<evidence type="ECO:0000259" key="7">
    <source>
        <dbReference type="PROSITE" id="PS50041"/>
    </source>
</evidence>
<feature type="domain" description="C-type lectin" evidence="7">
    <location>
        <begin position="2130"/>
        <end position="2241"/>
    </location>
</feature>
<feature type="chain" id="PRO_5035472815" evidence="5">
    <location>
        <begin position="18"/>
        <end position="2665"/>
    </location>
</feature>
<feature type="domain" description="C-type lectin" evidence="7">
    <location>
        <begin position="1993"/>
        <end position="2107"/>
    </location>
</feature>
<dbReference type="FunFam" id="2.60.120.260:FF:000247">
    <property type="entry name" value="Uncharacterized protein"/>
    <property type="match status" value="1"/>
</dbReference>
<feature type="domain" description="C-type lectin" evidence="7">
    <location>
        <begin position="1408"/>
        <end position="1527"/>
    </location>
</feature>
<dbReference type="Gene3D" id="2.60.120.740">
    <property type="match status" value="1"/>
</dbReference>
<evidence type="ECO:0000313" key="10">
    <source>
        <dbReference type="EMBL" id="CAH1246226.1"/>
    </source>
</evidence>
<dbReference type="EMBL" id="OV696700">
    <property type="protein sequence ID" value="CAH1246226.1"/>
    <property type="molecule type" value="Genomic_DNA"/>
</dbReference>
<feature type="domain" description="SUEL-type lectin" evidence="8">
    <location>
        <begin position="895"/>
        <end position="982"/>
    </location>
</feature>
<dbReference type="InterPro" id="IPR000421">
    <property type="entry name" value="FA58C"/>
</dbReference>
<feature type="domain" description="C-type lectin" evidence="7">
    <location>
        <begin position="28"/>
        <end position="148"/>
    </location>
</feature>
<dbReference type="InterPro" id="IPR018378">
    <property type="entry name" value="C-type_lectin_CS"/>
</dbReference>
<dbReference type="InterPro" id="IPR050111">
    <property type="entry name" value="C-type_lectin/snaclec_domain"/>
</dbReference>
<feature type="domain" description="F5/8 type C" evidence="6">
    <location>
        <begin position="986"/>
        <end position="1135"/>
    </location>
</feature>
<evidence type="ECO:0000259" key="8">
    <source>
        <dbReference type="PROSITE" id="PS50228"/>
    </source>
</evidence>
<dbReference type="PROSITE" id="PS01285">
    <property type="entry name" value="FA58C_1"/>
    <property type="match status" value="2"/>
</dbReference>
<feature type="domain" description="C-type lectin" evidence="7">
    <location>
        <begin position="2408"/>
        <end position="2528"/>
    </location>
</feature>
<dbReference type="CDD" id="cd00037">
    <property type="entry name" value="CLECT"/>
    <property type="match status" value="9"/>
</dbReference>
<dbReference type="PANTHER" id="PTHR22803">
    <property type="entry name" value="MANNOSE, PHOSPHOLIPASE, LECTIN RECEPTOR RELATED"/>
    <property type="match status" value="1"/>
</dbReference>
<dbReference type="FunFam" id="2.60.120.740:FF:000001">
    <property type="entry name" value="Adhesion G protein-coupled receptor L2"/>
    <property type="match status" value="1"/>
</dbReference>
<dbReference type="CDD" id="cd03590">
    <property type="entry name" value="CLECT_DC-SIGN_like"/>
    <property type="match status" value="4"/>
</dbReference>
<feature type="domain" description="C-type lectin" evidence="7">
    <location>
        <begin position="1249"/>
        <end position="1383"/>
    </location>
</feature>
<dbReference type="PROSITE" id="PS50820">
    <property type="entry name" value="LCCL"/>
    <property type="match status" value="1"/>
</dbReference>
<dbReference type="CDD" id="cd00057">
    <property type="entry name" value="FA58C"/>
    <property type="match status" value="2"/>
</dbReference>
<dbReference type="InterPro" id="IPR033989">
    <property type="entry name" value="CD209-like_CTLD"/>
</dbReference>
<keyword evidence="1" id="KW-0430">Lectin</keyword>
<dbReference type="InterPro" id="IPR000922">
    <property type="entry name" value="Lectin_gal-bd_dom"/>
</dbReference>
<dbReference type="InterPro" id="IPR016187">
    <property type="entry name" value="CTDL_fold"/>
</dbReference>
<dbReference type="Gene3D" id="2.170.130.20">
    <property type="entry name" value="LCCL-like domain"/>
    <property type="match status" value="1"/>
</dbReference>
<dbReference type="Gene3D" id="2.60.120.260">
    <property type="entry name" value="Galactose-binding domain-like"/>
    <property type="match status" value="2"/>
</dbReference>
<dbReference type="InterPro" id="IPR036609">
    <property type="entry name" value="LCCL_sf"/>
</dbReference>
<dbReference type="SUPFAM" id="SSF69848">
    <property type="entry name" value="LCCL domain"/>
    <property type="match status" value="1"/>
</dbReference>
<keyword evidence="4" id="KW-1133">Transmembrane helix</keyword>
<dbReference type="Gene3D" id="3.10.100.10">
    <property type="entry name" value="Mannose-Binding Protein A, subunit A"/>
    <property type="match status" value="14"/>
</dbReference>
<evidence type="ECO:0000259" key="6">
    <source>
        <dbReference type="PROSITE" id="PS50022"/>
    </source>
</evidence>
<sequence>MILQGLFLFGLLRAAVAQNACPDGWLAYQQSCYKVFSDPKDWNEARTACNAFTADLVILTTAAEQQWMSQQLPNDGGQYWIGLHDILGETTFVWADGTPFNTAVNMWNDGEPNNAHSTGEDCVEMFVRSNVGKWNDLACTTAKPYVCERFSGLVDACDTANGWELYNDRCYKFSGSQKETWLDAQSICRSYGGDLVSIIDDAENNFVMSKALTIQEAIYIGLSDTASPNQVQWSGGGPPASFTNWGPNVQGSDGNWAFPGAVCVQLYPNGGKWGPIRCRNEKAFLCEKGKQRSCPAGWRNYNGYCYQFNINPKMTWPDARHYCESHGAMLLTVHSQDEQNFVQTLFPTLLAGGIQDLWLGISDVADDGHFDWVDGSNETYSNWFPNNPTDTTGSWDCSRLYTGSDQGQWETASCFNMHGFTCKIPDGETLLSGSCYEPMGMESGSIPDESITASSEYDANHGARRARLNSQNGVGGGIGSWSARTNDQSQWLQVDLGRMSTISGVITQGRNGYTGQGGGQWVTSYKLRISSDGQTFTTIMDTTTMQEKIFAANNDRDTEVTNLLDAPVVTRYVRFWPQAWTNHISMRAEILGCDNSGQFMRCPDGWSLFQGNCYYFEKQEATWNDADAFCRQQGANLASITSGAEQSYIRSHMNTQQFIGFTDRDVEGTFTWTDGSLITFLNWNPNEPNNAGEEDCTVLLVPSGKWNDVPCDGNARRDYTCKKPAEIGAPPVIPTTIGWTSGKCPPGWDEDPMSDYCYQVNVASFRTWHHARENCQNKGGDLASITTPQEQAYLNGRLSGVNGVTGVWIGAHDRGTEGGWEWSDGQPFTYLNWGGGEPNNAGSGEDCTEMLVSNALWNDMPCDALRGYMCKRRGDVPTMPPPSDGSTDATFTYHLCERYQFDLNCNDDEVIEIIDANYGRTSQTICADSPISVTNCLQDTSADVVRGICDGQQTCTLQATNTAFGDPCPGTYKYLEVTYRCVRQACLQPLGMENGDIHDSQLAASGSWNYQHGPERARLHQGQGGGGAGAWCAGANDPNQWIEVDLLNPTSVTGIQTQGRADYDQWVTTFRIQYSDDRSTWSTYGDGDGTDFAGNSDRNTVVTNMFPNPILTRWLRVNPRTWSGHVSLRMEIMGCDPGELVTCSTRADYKDDMRYQVYCPPGCVSNYHFLWGTGIYTDDSYICVAALHDGRITNEHGGRVTVIKSDGLTSYQGSTQNGVTSSSYGDWTSHFSFAFDMGQLRCPLGWSPYGSNCYKVMTDAASWYEGSTTCRSMNAELVSIADFNENYFVTSLIAGAATRQVWIGLNDQAIQNYFQWSDGSRNTYTNWNVLEPNNWAGHGNGQLEDCVSIFVADDGRPDSPTYSEHAGQWNDELCINTMPYICEAPKQLLTPPTVEPTIQGCERGWLGYMNRCYLISENDETWQNARLFCQNKGGELLHVRDRFEQSFIGAQLGQLNGFFWIGLSASVDASTGATNYVWANNMPFTYDNWDLFQPDDTQGSCVAMNAGMGGSLWDDQSCDSQNKFVCEVTRIGVTRHPSLVQTTISTDPCAAGWVGQPGTNNCYQINTPNQFNVMSWEEALANCQSKGADLASIHSSEESTFLLTQMNDAFAQYWIGLNDKSVENGFTWTDGSPVGFTLWNDGEPNNAGDGEHCVEMVANSGTAHWNDMDCSASRNWVCKIRRGVQPIPVTTIAPVTYSYCDGDPNWVSYGGSCYHFNDTNLMGWLPARQTCLLLGADLTSITSPDEQDFIFRNIFRSRINTFWLGIREYGVNQIYSWSDNSPYVYLNWNDGEPNDSFGEEQCGQIYKGTGSWNDANCGSPNGFICKRPAVPLTVPPPTDPWKGSCPPGWIDYGGNKCYWVENNNKMNWTAARSFCQSQGQYANLVAINDEFEQAFLTAQLWPYSVRQDNLWIGMSEQVNQHMFLWTSGHPVTYTNWVNGEPNDWMSNVEECVEMYVLEDNVGQWNDEGCGKDRGFICQTYKAETTCPTGWIAYQQSCYQVFEDFKDWNSARTACGAYMADLTSITTTAEQQFMTQLIPNNGGQYWIGLHDIPSETNFVWVDGTPMWNPGEPNNAHATGEDCAEMFVQDNVGKWNDLDCATAKKYVCERSPETIATQSPVNPCAIPGFMPWRNSCYQLMRTPLEGWSQAREGCRSMRSRLASVVDVYEENFLKAAVKGKAWIGLSDMDSPGVYRWDDSWPVLYTRWGENEPSREANEGCVAMEFDGRWDDIQCATKLPYLCKTTSDMAPPTPYPIPGHCPDTSWFSIGNSCFYMEQGEDPAKQVTWYEAVFECQNRGGELASIHAETEIRGFVHRGLRYNVWIGMYRDRYQSFVWNDGSAIGYANWAKDEPNNNNNNGGDPTDAVQENCVEMYRDGKWNDKECFAQRGYVCKTPIIPTLITCPDGWLAYHQSCYLVVEDPKDWRSARTACGAYMADLTSITTRAEQLFMSQVLPNNGGQYWIGLHDIPGEMNFEWVDNTPFDSTVTMWNPGEPNNAHATGEDCVEMFVRGKVGKWNDLACSTAKPYVCEQSPGSSGFPISGSTTTTPRTPNTQSTRTPPTRTPTPVRPVTGTQRPPVVFTGDGNISPQKQSGGGLDTGSTVAILLAVVVVLALGIAIGWFVVRRRAGSPPLLKNMDSGGSVGFDNALYSSGTDVVSMANMGGDTSA</sequence>
<dbReference type="CDD" id="cd22827">
    <property type="entry name" value="Gal_Rha_Lectin_SUL-I-like"/>
    <property type="match status" value="1"/>
</dbReference>
<evidence type="ECO:0000259" key="9">
    <source>
        <dbReference type="PROSITE" id="PS50820"/>
    </source>
</evidence>
<feature type="domain" description="C-type lectin" evidence="7">
    <location>
        <begin position="2266"/>
        <end position="2391"/>
    </location>
</feature>
<dbReference type="PROSITE" id="PS50022">
    <property type="entry name" value="FA58C_3"/>
    <property type="match status" value="2"/>
</dbReference>
<evidence type="ECO:0000313" key="11">
    <source>
        <dbReference type="Proteomes" id="UP000838412"/>
    </source>
</evidence>
<dbReference type="SMART" id="SM00034">
    <property type="entry name" value="CLECT"/>
    <property type="match status" value="14"/>
</dbReference>
<evidence type="ECO:0000256" key="5">
    <source>
        <dbReference type="SAM" id="SignalP"/>
    </source>
</evidence>
<dbReference type="PROSITE" id="PS00615">
    <property type="entry name" value="C_TYPE_LECTIN_1"/>
    <property type="match status" value="8"/>
</dbReference>
<dbReference type="SUPFAM" id="SSF56436">
    <property type="entry name" value="C-type lectin-like"/>
    <property type="match status" value="14"/>
</dbReference>
<name>A0A8J9Z236_BRALA</name>
<dbReference type="GO" id="GO:0030246">
    <property type="term" value="F:carbohydrate binding"/>
    <property type="evidence" value="ECO:0007669"/>
    <property type="project" value="UniProtKB-KW"/>
</dbReference>
<dbReference type="Pfam" id="PF02140">
    <property type="entry name" value="SUEL_Lectin"/>
    <property type="match status" value="1"/>
</dbReference>
<keyword evidence="4" id="KW-0812">Transmembrane</keyword>
<dbReference type="Pfam" id="PF03815">
    <property type="entry name" value="LCCL"/>
    <property type="match status" value="1"/>
</dbReference>
<reference evidence="10" key="1">
    <citation type="submission" date="2022-01" db="EMBL/GenBank/DDBJ databases">
        <authorList>
            <person name="Braso-Vives M."/>
        </authorList>
    </citation>
    <scope>NUCLEOTIDE SEQUENCE</scope>
</reference>
<feature type="domain" description="C-type lectin" evidence="7">
    <location>
        <begin position="166"/>
        <end position="287"/>
    </location>
</feature>
<dbReference type="Pfam" id="PF00754">
    <property type="entry name" value="F5_F8_type_C"/>
    <property type="match status" value="2"/>
</dbReference>
<dbReference type="Proteomes" id="UP000838412">
    <property type="component" value="Chromosome 15"/>
</dbReference>
<evidence type="ECO:0000256" key="1">
    <source>
        <dbReference type="ARBA" id="ARBA00022734"/>
    </source>
</evidence>
<dbReference type="PROSITE" id="PS50228">
    <property type="entry name" value="SUEL_LECTIN"/>
    <property type="match status" value="1"/>
</dbReference>
<dbReference type="FunFam" id="3.10.100.10:FF:000139">
    <property type="entry name" value="Uncharacterized protein"/>
    <property type="match status" value="1"/>
</dbReference>
<dbReference type="SUPFAM" id="SSF49785">
    <property type="entry name" value="Galactose-binding domain-like"/>
    <property type="match status" value="2"/>
</dbReference>
<dbReference type="SMART" id="SM00603">
    <property type="entry name" value="LCCL"/>
    <property type="match status" value="1"/>
</dbReference>
<accession>A0A8J9Z236</accession>
<feature type="transmembrane region" description="Helical" evidence="4">
    <location>
        <begin position="2600"/>
        <end position="2621"/>
    </location>
</feature>
<dbReference type="FunFam" id="3.10.100.10:FF:000109">
    <property type="entry name" value="Uncharacterized protein"/>
    <property type="match status" value="1"/>
</dbReference>
<dbReference type="FunFam" id="2.60.120.260:FF:000002">
    <property type="entry name" value="Coagulation factor VIII"/>
    <property type="match status" value="1"/>
</dbReference>
<keyword evidence="4" id="KW-0472">Membrane</keyword>
<dbReference type="SMART" id="SM00231">
    <property type="entry name" value="FA58C"/>
    <property type="match status" value="2"/>
</dbReference>
<evidence type="ECO:0000256" key="2">
    <source>
        <dbReference type="ARBA" id="ARBA00023157"/>
    </source>
</evidence>
<feature type="domain" description="F5/8 type C" evidence="6">
    <location>
        <begin position="435"/>
        <end position="593"/>
    </location>
</feature>
<dbReference type="OrthoDB" id="441660at2759"/>
<feature type="domain" description="C-type lectin" evidence="7">
    <location>
        <begin position="753"/>
        <end position="871"/>
    </location>
</feature>
<keyword evidence="5" id="KW-0732">Signal</keyword>
<feature type="domain" description="LCCL" evidence="9">
    <location>
        <begin position="1137"/>
        <end position="1231"/>
    </location>
</feature>
<feature type="region of interest" description="Disordered" evidence="3">
    <location>
        <begin position="2529"/>
        <end position="2592"/>
    </location>
</feature>
<evidence type="ECO:0000256" key="4">
    <source>
        <dbReference type="SAM" id="Phobius"/>
    </source>
</evidence>
<feature type="domain" description="C-type lectin" evidence="7">
    <location>
        <begin position="1709"/>
        <end position="1826"/>
    </location>
</feature>
<organism evidence="10 11">
    <name type="scientific">Branchiostoma lanceolatum</name>
    <name type="common">Common lancelet</name>
    <name type="synonym">Amphioxus lanceolatum</name>
    <dbReference type="NCBI Taxonomy" id="7740"/>
    <lineage>
        <taxon>Eukaryota</taxon>
        <taxon>Metazoa</taxon>
        <taxon>Chordata</taxon>
        <taxon>Cephalochordata</taxon>
        <taxon>Leptocardii</taxon>
        <taxon>Amphioxiformes</taxon>
        <taxon>Branchiostomatidae</taxon>
        <taxon>Branchiostoma</taxon>
    </lineage>
</organism>
<proteinExistence type="predicted"/>
<dbReference type="InterPro" id="IPR016186">
    <property type="entry name" value="C-type_lectin-like/link_sf"/>
</dbReference>
<feature type="compositionally biased region" description="Low complexity" evidence="3">
    <location>
        <begin position="2530"/>
        <end position="2558"/>
    </location>
</feature>
<evidence type="ECO:0000256" key="3">
    <source>
        <dbReference type="SAM" id="MobiDB-lite"/>
    </source>
</evidence>
<keyword evidence="2" id="KW-1015">Disulfide bond</keyword>
<dbReference type="PROSITE" id="PS01286">
    <property type="entry name" value="FA58C_2"/>
    <property type="match status" value="2"/>
</dbReference>
<dbReference type="FunFam" id="3.10.100.10:FF:000014">
    <property type="entry name" value="Macrophage mannose receptor 1"/>
    <property type="match status" value="1"/>
</dbReference>
<feature type="domain" description="C-type lectin" evidence="7">
    <location>
        <begin position="301"/>
        <end position="423"/>
    </location>
</feature>
<gene>
    <name evidence="10" type="primary">MRC1</name>
    <name evidence="10" type="ORF">BLAG_LOCUS8323</name>
</gene>
<dbReference type="InterPro" id="IPR008979">
    <property type="entry name" value="Galactose-bd-like_sf"/>
</dbReference>
<dbReference type="InterPro" id="IPR004043">
    <property type="entry name" value="LCCL"/>
</dbReference>
<dbReference type="InterPro" id="IPR043159">
    <property type="entry name" value="Lectin_gal-bd_sf"/>
</dbReference>
<protein>
    <submittedName>
        <fullName evidence="10">MRC1 protein</fullName>
    </submittedName>
</protein>
<feature type="domain" description="C-type lectin" evidence="7">
    <location>
        <begin position="1558"/>
        <end position="1679"/>
    </location>
</feature>
<feature type="domain" description="C-type lectin" evidence="7">
    <location>
        <begin position="1853"/>
        <end position="1978"/>
    </location>
</feature>
<keyword evidence="11" id="KW-1185">Reference proteome</keyword>
<feature type="compositionally biased region" description="Low complexity" evidence="3">
    <location>
        <begin position="2566"/>
        <end position="2575"/>
    </location>
</feature>
<dbReference type="Pfam" id="PF00059">
    <property type="entry name" value="Lectin_C"/>
    <property type="match status" value="14"/>
</dbReference>
<feature type="signal peptide" evidence="5">
    <location>
        <begin position="1"/>
        <end position="17"/>
    </location>
</feature>
<dbReference type="InterPro" id="IPR001304">
    <property type="entry name" value="C-type_lectin-like"/>
</dbReference>
<dbReference type="FunFam" id="3.10.100.10:FF:000200">
    <property type="entry name" value="Uncharacterized protein"/>
    <property type="match status" value="1"/>
</dbReference>